<keyword evidence="3 6" id="KW-1133">Transmembrane helix</keyword>
<reference evidence="7" key="1">
    <citation type="submission" date="2020-12" db="EMBL/GenBank/DDBJ databases">
        <title>Metabolic potential, ecology and presence of endohyphal bacteria is reflected in genomic diversity of Mucoromycotina.</title>
        <authorList>
            <person name="Muszewska A."/>
            <person name="Okrasinska A."/>
            <person name="Steczkiewicz K."/>
            <person name="Drgas O."/>
            <person name="Orlowska M."/>
            <person name="Perlinska-Lenart U."/>
            <person name="Aleksandrzak-Piekarczyk T."/>
            <person name="Szatraj K."/>
            <person name="Zielenkiewicz U."/>
            <person name="Pilsyk S."/>
            <person name="Malc E."/>
            <person name="Mieczkowski P."/>
            <person name="Kruszewska J.S."/>
            <person name="Biernat P."/>
            <person name="Pawlowska J."/>
        </authorList>
    </citation>
    <scope>NUCLEOTIDE SEQUENCE</scope>
    <source>
        <strain evidence="7">WA0000051536</strain>
    </source>
</reference>
<comment type="subcellular location">
    <subcellularLocation>
        <location evidence="1">Membrane</location>
        <topology evidence="1">Multi-pass membrane protein</topology>
    </subcellularLocation>
</comment>
<evidence type="ECO:0000313" key="7">
    <source>
        <dbReference type="EMBL" id="KAG2180570.1"/>
    </source>
</evidence>
<dbReference type="SUPFAM" id="SSF48652">
    <property type="entry name" value="Tetraspanin"/>
    <property type="match status" value="1"/>
</dbReference>
<name>A0A8H7PVL1_9FUNG</name>
<evidence type="ECO:0000256" key="3">
    <source>
        <dbReference type="ARBA" id="ARBA00022989"/>
    </source>
</evidence>
<dbReference type="Proteomes" id="UP000612746">
    <property type="component" value="Unassembled WGS sequence"/>
</dbReference>
<evidence type="ECO:0000256" key="2">
    <source>
        <dbReference type="ARBA" id="ARBA00022692"/>
    </source>
</evidence>
<sequence length="299" mass="34048">MSGRRLPPKITDFNEVETKMYTITSSSIKNDIFFSYLTGYTNAPIVVAANASILGVTLAFSLSSMVVACIGMAGIIKKDRRLLGWYCLWLWPCFGLLCAIGYLGYKQDTWNLAAKLGMQWRYNLSSNARIALQNTLHCCGFDNPSDHATYFDRCFPKSLLPGCEYKLHQFESSFLKNTYIVAFSFVPVQLIVMIFAILCSNHVTLQFGRRPRPNIAYLNGHNDWRSWEQEKQQKKESESECDAKGLPYKFSPIDLYSPAKFSLESEIHQAQDQTYATGGAALNNREITRRRSGHRQVQR</sequence>
<keyword evidence="2 6" id="KW-0812">Transmembrane</keyword>
<feature type="region of interest" description="Disordered" evidence="5">
    <location>
        <begin position="230"/>
        <end position="249"/>
    </location>
</feature>
<dbReference type="InterPro" id="IPR008952">
    <property type="entry name" value="Tetraspanin_EC2_sf"/>
</dbReference>
<protein>
    <submittedName>
        <fullName evidence="7">Uncharacterized protein</fullName>
    </submittedName>
</protein>
<keyword evidence="8" id="KW-1185">Reference proteome</keyword>
<evidence type="ECO:0000256" key="1">
    <source>
        <dbReference type="ARBA" id="ARBA00004141"/>
    </source>
</evidence>
<feature type="region of interest" description="Disordered" evidence="5">
    <location>
        <begin position="274"/>
        <end position="299"/>
    </location>
</feature>
<dbReference type="OrthoDB" id="2156690at2759"/>
<evidence type="ECO:0000256" key="5">
    <source>
        <dbReference type="SAM" id="MobiDB-lite"/>
    </source>
</evidence>
<proteinExistence type="predicted"/>
<organism evidence="7 8">
    <name type="scientific">Umbelopsis vinacea</name>
    <dbReference type="NCBI Taxonomy" id="44442"/>
    <lineage>
        <taxon>Eukaryota</taxon>
        <taxon>Fungi</taxon>
        <taxon>Fungi incertae sedis</taxon>
        <taxon>Mucoromycota</taxon>
        <taxon>Mucoromycotina</taxon>
        <taxon>Umbelopsidomycetes</taxon>
        <taxon>Umbelopsidales</taxon>
        <taxon>Umbelopsidaceae</taxon>
        <taxon>Umbelopsis</taxon>
    </lineage>
</organism>
<evidence type="ECO:0000256" key="4">
    <source>
        <dbReference type="ARBA" id="ARBA00023136"/>
    </source>
</evidence>
<dbReference type="GO" id="GO:0016020">
    <property type="term" value="C:membrane"/>
    <property type="evidence" value="ECO:0007669"/>
    <property type="project" value="UniProtKB-SubCell"/>
</dbReference>
<keyword evidence="4 6" id="KW-0472">Membrane</keyword>
<gene>
    <name evidence="7" type="ORF">INT44_003574</name>
</gene>
<feature type="transmembrane region" description="Helical" evidence="6">
    <location>
        <begin position="179"/>
        <end position="200"/>
    </location>
</feature>
<dbReference type="InterPro" id="IPR018499">
    <property type="entry name" value="Tetraspanin/Peripherin"/>
</dbReference>
<accession>A0A8H7PVL1</accession>
<comment type="caution">
    <text evidence="7">The sequence shown here is derived from an EMBL/GenBank/DDBJ whole genome shotgun (WGS) entry which is preliminary data.</text>
</comment>
<feature type="compositionally biased region" description="Basic residues" evidence="5">
    <location>
        <begin position="288"/>
        <end position="299"/>
    </location>
</feature>
<feature type="compositionally biased region" description="Basic and acidic residues" evidence="5">
    <location>
        <begin position="230"/>
        <end position="243"/>
    </location>
</feature>
<evidence type="ECO:0000256" key="6">
    <source>
        <dbReference type="SAM" id="Phobius"/>
    </source>
</evidence>
<dbReference type="AlphaFoldDB" id="A0A8H7PVL1"/>
<dbReference type="Pfam" id="PF00335">
    <property type="entry name" value="Tetraspanin"/>
    <property type="match status" value="1"/>
</dbReference>
<dbReference type="EMBL" id="JAEPRA010000009">
    <property type="protein sequence ID" value="KAG2180570.1"/>
    <property type="molecule type" value="Genomic_DNA"/>
</dbReference>
<feature type="transmembrane region" description="Helical" evidence="6">
    <location>
        <begin position="82"/>
        <end position="105"/>
    </location>
</feature>
<evidence type="ECO:0000313" key="8">
    <source>
        <dbReference type="Proteomes" id="UP000612746"/>
    </source>
</evidence>
<feature type="transmembrane region" description="Helical" evidence="6">
    <location>
        <begin position="45"/>
        <end position="70"/>
    </location>
</feature>